<keyword evidence="4" id="KW-1185">Reference proteome</keyword>
<dbReference type="RefSeq" id="WP_328983760.1">
    <property type="nucleotide sequence ID" value="NZ_CP121472.1"/>
</dbReference>
<dbReference type="NCBIfam" id="NF047352">
    <property type="entry name" value="P_loop_sacsin"/>
    <property type="match status" value="1"/>
</dbReference>
<dbReference type="Proteomes" id="UP001432180">
    <property type="component" value="Chromosome"/>
</dbReference>
<sequence>MDTQAFNPDTVNLITINLQDHYLTGFPILKELIQNADDARARRLIFGQHRGFPQADHPLLQGAALWFFNDGQFAATDKPNLRAFGIDTKAGDAQTTGKFGLGMKSVFHLCEAFFYLAWDGHEQHREALNPWKNADGNLHPEWDGRNDGDWQWLETLGWDVAGSNSQHWFLLWIPLRRRAHLRRDNGTTTGAIVEHFPGDDPQQALEFLTDANLGADLAELLPLLRHLETIQYRDQDNPIRLQVQAKARLLGELASNQTLTQVDNRATTLGQVVDETNTAWLEFTGVTHGTSAAWPQQLKACEAWPKVRYRDKYGHLQTKPDHQRPEAAVIFCTHRQRIRAGKLHWAVVLPLADGELLLSSDAGIVVLLHGEFFIDAGRREIFGQQRLHEPPESNLRDGASLRLAWNQRLAQDVVAPAILPALEHHVQELALDHHHISQLTQAIGTCDWFKLFKQHICARDSWVFVLTQDGSHWRCVSGDDRQRLRPMPVSKSELARPWLVFPRLAEMDVLLYDSNAPILSDRHHTWQEAELCELLAEVNGLFSDVSSMDYLENFLADTASAFVQTERVETQLIRCLRDAMAATDRANRQQFAEKARRLLRRITSLRRFDLTAFLPESTLRRLWRSSSDILLIPKELETKDANAQADEKTLRAWFDQLDQEIRMAEGSAFVPLLSAAQGLLPCDPKERGQFLRAHPALRIIALRDPVTGKDAPAATADIQQARENGHLFGFAQGIQSEQLGFTPLLARTLPETTIRLVRADLFRQLFPDYQSLPRADDPVAILIAVGRSPGLLAGFNERCALLQKANDPGTNLMARRGLRYLLHGSSAHREDDQATLWVPKSGEHSAWLKLWSQLHEDVAWSQIDAGLAGTLATNRYQQAGIEVIDPRTLLGLLKQAPHRITDPGCFSLGERECILAALADDDLWRRLPLHTDLLGQPVSAEKPLVFLALRSTVPSDTLISRATLIARSNNREIANQQKEWLKPLDDVARIELALDAEDSAIYCQTILDALMAINLADHPDLRWQLREHRAWLPTQEAGSVKPEDVIDLSAFGLSDDLWRLTAEHQKRTGQSIYTVPERLANLVTKHPAWTRTVQALCSSEDSGVERLGLLLSDLNDYRIGAWPHAPESEQLDLLAGCSELPAFSLLAKLQAQSRIGANAAWNALRDGLAKPLSPERLAAVLAWLSQTTSNWTPRKKSFDLYLGWLAACSNFKTTYLPALKLAACDCRWQSPAKLCAGAHGIDSAWQLDQRQADQLAGLICRCDRHPEQTDQAATSSLSADFRSMLEAAPSILADYFRAFDQAGFPSGMTGAILALLGSSVRPLAEQYLRPHSYQWFLGQLNWIDPGRTAERVRWMGNQTAATALDLIRAGVRVVGDQQISALNLLGSPIQVPLETEPRTLLAGPFLWKGGYAVEIALRRIDLQRLAPAQGCELLRATAEKLYAGLYKQKQPDFSKLWRDLDNVQQLEIGAARQHILSHLAFYLRQLPIKNEELKKALNRVQEAESRQVEASLHNQPTAHSSTSHHAKPEQLADLIQNNETVGQAILSAYREKLDQLQYQKSSIPFELFQNADDAASELGELEAFPHGDRDIPQDARRFVIDIHQDSIRFMHWGRPVNARGPAGFPSADRGFGLDLQKMLVLSASDKPLAEQVTGQFGLGFKSVFLACDQPRLLSGRLALNIVSGILPQPRDDLHNLRKVLDHYALPNSRLSGTLIELPAVDPNIQPQILDRFERLAGLLSVFAIAIREISLVRNVSSQRFCWEPESPLPTVPAIEFGKLRLRDKSWGAETNAICIRTRYGAVLLAIGPGGWRPLPNNTPNIWVTAPLCEPTGFGFACSAAFDLDTGRVNLAINRQKNIGLAQQLGAEVGDALTALLMASQANWPDFRKILGLDPNQAAHDFWLRFWQCLTQSCLEQTDASTHQVLRELALALLHRLSANSKAIPNGLPGDLQAMIDRADARFRLSKKLCDERIVAVLANWESFARKYPRQQIVSEEIGKILKAGHQSGHMADPIPLGLSALLALPEGLRLAPPDVQALGAIHELTEEDREWQDPKGKVQPLLEKLKFRTLNNKWQPATDLLAGVGANKDSDEPLRYDLAPDSRRLHPEYWTGMADRQGLAFFFLARGFLKADTNELAQWILSAQTETEKRAALRYIVDGKLGGDVADEVRGQRWLEHVLQQTDLLNAFEAAEITKLKRLLATDTEIDDLGTESPETLLPPPTHSLSLKEALHRIFDWWDKEGKSHEQQHREKLYPLGKLNFSVDDGSRKIDRDFWLTLLALGAFQSMGRTHEIQHRGFIEHCQHKNWWQIFANKDPKLCPDQWMDVIEQYADGQHDDEQWSQWIAYFPRLYRFRRWMDDYVDLFLSIDRFNQDFTLDQLLTPKANPHFQGGGIEAPPLIRTLRVGGPLIIRELLYQKIITNPLAIPHAYAPIQRIKDWFGQFDEIVETSNDIYDLLVKHLDEQRATFNGAYDIPLRLISLDQTLELRILTQ</sequence>
<dbReference type="PANTHER" id="PTHR15600:SF42">
    <property type="entry name" value="SACSIN"/>
    <property type="match status" value="1"/>
</dbReference>
<dbReference type="PANTHER" id="PTHR15600">
    <property type="entry name" value="SACSIN"/>
    <property type="match status" value="1"/>
</dbReference>
<organism evidence="3 4">
    <name type="scientific">Thiorhodovibrio winogradskyi</name>
    <dbReference type="NCBI Taxonomy" id="77007"/>
    <lineage>
        <taxon>Bacteria</taxon>
        <taxon>Pseudomonadati</taxon>
        <taxon>Pseudomonadota</taxon>
        <taxon>Gammaproteobacteria</taxon>
        <taxon>Chromatiales</taxon>
        <taxon>Chromatiaceae</taxon>
        <taxon>Thiorhodovibrio</taxon>
    </lineage>
</organism>
<dbReference type="Pfam" id="PF25794">
    <property type="entry name" value="SACS"/>
    <property type="match status" value="1"/>
</dbReference>
<feature type="region of interest" description="Disordered" evidence="1">
    <location>
        <begin position="1504"/>
        <end position="1526"/>
    </location>
</feature>
<dbReference type="InterPro" id="IPR052972">
    <property type="entry name" value="Sacsin_chaperone_reg"/>
</dbReference>
<protein>
    <recommendedName>
        <fullName evidence="2">Sacsin/Nov domain-containing protein</fullName>
    </recommendedName>
</protein>
<evidence type="ECO:0000313" key="4">
    <source>
        <dbReference type="Proteomes" id="UP001432180"/>
    </source>
</evidence>
<gene>
    <name evidence="3" type="ORF">Thiowin_03011</name>
</gene>
<dbReference type="SUPFAM" id="SSF55874">
    <property type="entry name" value="ATPase domain of HSP90 chaperone/DNA topoisomerase II/histidine kinase"/>
    <property type="match status" value="1"/>
</dbReference>
<dbReference type="InterPro" id="IPR058210">
    <property type="entry name" value="SACS/Nov_dom"/>
</dbReference>
<reference evidence="3 4" key="1">
    <citation type="journal article" date="2023" name="Microorganisms">
        <title>Thiorhodovibrio frisius and Trv. litoralis spp. nov., Two Novel Members from a Clade of Fastidious Purple Sulfur Bacteria That Exhibit Unique Red-Shifted Light-Harvesting Capabilities.</title>
        <authorList>
            <person name="Methner A."/>
            <person name="Kuzyk S.B."/>
            <person name="Petersen J."/>
            <person name="Bauer S."/>
            <person name="Brinkmann H."/>
            <person name="Sichau K."/>
            <person name="Wanner G."/>
            <person name="Wolf J."/>
            <person name="Neumann-Schaal M."/>
            <person name="Henke P."/>
            <person name="Tank M."/>
            <person name="Sproer C."/>
            <person name="Bunk B."/>
            <person name="Overmann J."/>
        </authorList>
    </citation>
    <scope>NUCLEOTIDE SEQUENCE [LARGE SCALE GENOMIC DNA]</scope>
    <source>
        <strain evidence="3 4">DSM 6702</strain>
    </source>
</reference>
<evidence type="ECO:0000259" key="2">
    <source>
        <dbReference type="Pfam" id="PF25794"/>
    </source>
</evidence>
<accession>A0ABZ0SAA7</accession>
<evidence type="ECO:0000256" key="1">
    <source>
        <dbReference type="SAM" id="MobiDB-lite"/>
    </source>
</evidence>
<feature type="domain" description="Sacsin/Nov" evidence="2">
    <location>
        <begin position="20"/>
        <end position="111"/>
    </location>
</feature>
<proteinExistence type="predicted"/>
<evidence type="ECO:0000313" key="3">
    <source>
        <dbReference type="EMBL" id="WPL17963.1"/>
    </source>
</evidence>
<name>A0ABZ0SAA7_9GAMM</name>
<dbReference type="InterPro" id="IPR036890">
    <property type="entry name" value="HATPase_C_sf"/>
</dbReference>
<feature type="compositionally biased region" description="Polar residues" evidence="1">
    <location>
        <begin position="1512"/>
        <end position="1523"/>
    </location>
</feature>
<dbReference type="EMBL" id="CP121472">
    <property type="protein sequence ID" value="WPL17963.1"/>
    <property type="molecule type" value="Genomic_DNA"/>
</dbReference>